<dbReference type="SMART" id="SM00271">
    <property type="entry name" value="DnaJ"/>
    <property type="match status" value="1"/>
</dbReference>
<feature type="domain" description="J" evidence="3">
    <location>
        <begin position="110"/>
        <end position="165"/>
    </location>
</feature>
<organism evidence="4 5">
    <name type="scientific">Emcibacter nanhaiensis</name>
    <dbReference type="NCBI Taxonomy" id="1505037"/>
    <lineage>
        <taxon>Bacteria</taxon>
        <taxon>Pseudomonadati</taxon>
        <taxon>Pseudomonadota</taxon>
        <taxon>Alphaproteobacteria</taxon>
        <taxon>Emcibacterales</taxon>
        <taxon>Emcibacteraceae</taxon>
        <taxon>Emcibacter</taxon>
    </lineage>
</organism>
<dbReference type="PANTHER" id="PTHR44145:SF3">
    <property type="entry name" value="DNAJ HOMOLOG SUBFAMILY A MEMBER 3, MITOCHONDRIAL"/>
    <property type="match status" value="1"/>
</dbReference>
<evidence type="ECO:0000259" key="3">
    <source>
        <dbReference type="PROSITE" id="PS50076"/>
    </source>
</evidence>
<feature type="region of interest" description="Disordered" evidence="2">
    <location>
        <begin position="83"/>
        <end position="104"/>
    </location>
</feature>
<dbReference type="PRINTS" id="PR00625">
    <property type="entry name" value="JDOMAIN"/>
</dbReference>
<keyword evidence="5" id="KW-1185">Reference proteome</keyword>
<evidence type="ECO:0000313" key="5">
    <source>
        <dbReference type="Proteomes" id="UP000319148"/>
    </source>
</evidence>
<gene>
    <name evidence="4" type="ORF">FIV46_06370</name>
</gene>
<sequence length="165" mass="18831">MPRSKSWGFPRWDGYHVEREPVSVRLCDYDGCDEPGDFPAPKAPDSPEKWHFCQRHVAEYNQNWNYFAGRNKADAFRRAQEEARASAGYKTSGAYNTGPESYGADQRRADAFEVLELDDDATQAEIKSAYRSLAKRYHPDTNRGDKQAAIKFQQVTAAYQVLVAR</sequence>
<reference evidence="5" key="1">
    <citation type="submission" date="2019-06" db="EMBL/GenBank/DDBJ databases">
        <title>The complete genome of Emcibacter congregatus ZYLT.</title>
        <authorList>
            <person name="Zhao Z."/>
        </authorList>
    </citation>
    <scope>NUCLEOTIDE SEQUENCE [LARGE SCALE GENOMIC DNA]</scope>
    <source>
        <strain evidence="5">MCCC 1A06723</strain>
    </source>
</reference>
<dbReference type="OrthoDB" id="9786294at2"/>
<evidence type="ECO:0000256" key="1">
    <source>
        <dbReference type="ARBA" id="ARBA00023186"/>
    </source>
</evidence>
<dbReference type="InterPro" id="IPR001623">
    <property type="entry name" value="DnaJ_domain"/>
</dbReference>
<proteinExistence type="predicted"/>
<evidence type="ECO:0000256" key="2">
    <source>
        <dbReference type="SAM" id="MobiDB-lite"/>
    </source>
</evidence>
<dbReference type="Proteomes" id="UP000319148">
    <property type="component" value="Unassembled WGS sequence"/>
</dbReference>
<dbReference type="EMBL" id="VFIY01000005">
    <property type="protein sequence ID" value="TPD61830.1"/>
    <property type="molecule type" value="Genomic_DNA"/>
</dbReference>
<dbReference type="SUPFAM" id="SSF46565">
    <property type="entry name" value="Chaperone J-domain"/>
    <property type="match status" value="1"/>
</dbReference>
<dbReference type="Gene3D" id="1.10.287.110">
    <property type="entry name" value="DnaJ domain"/>
    <property type="match status" value="1"/>
</dbReference>
<dbReference type="AlphaFoldDB" id="A0A501PMV2"/>
<dbReference type="PANTHER" id="PTHR44145">
    <property type="entry name" value="DNAJ HOMOLOG SUBFAMILY A MEMBER 3, MITOCHONDRIAL"/>
    <property type="match status" value="1"/>
</dbReference>
<dbReference type="InterPro" id="IPR051938">
    <property type="entry name" value="Apopto_cytoskel_mod"/>
</dbReference>
<evidence type="ECO:0000313" key="4">
    <source>
        <dbReference type="EMBL" id="TPD61830.1"/>
    </source>
</evidence>
<comment type="caution">
    <text evidence="4">The sequence shown here is derived from an EMBL/GenBank/DDBJ whole genome shotgun (WGS) entry which is preliminary data.</text>
</comment>
<dbReference type="PROSITE" id="PS50076">
    <property type="entry name" value="DNAJ_2"/>
    <property type="match status" value="1"/>
</dbReference>
<accession>A0A501PMV2</accession>
<dbReference type="InterPro" id="IPR036869">
    <property type="entry name" value="J_dom_sf"/>
</dbReference>
<protein>
    <submittedName>
        <fullName evidence="4">J domain-containing protein</fullName>
    </submittedName>
</protein>
<name>A0A501PMV2_9PROT</name>
<dbReference type="CDD" id="cd06257">
    <property type="entry name" value="DnaJ"/>
    <property type="match status" value="1"/>
</dbReference>
<dbReference type="Pfam" id="PF00226">
    <property type="entry name" value="DnaJ"/>
    <property type="match status" value="1"/>
</dbReference>
<keyword evidence="1" id="KW-0143">Chaperone</keyword>